<proteinExistence type="predicted"/>
<evidence type="ECO:0000313" key="1">
    <source>
        <dbReference type="EnsemblMetazoa" id="Aqu2.1.02458_001"/>
    </source>
</evidence>
<protein>
    <submittedName>
        <fullName evidence="1">Uncharacterized protein</fullName>
    </submittedName>
</protein>
<reference evidence="1" key="1">
    <citation type="submission" date="2017-05" db="UniProtKB">
        <authorList>
            <consortium name="EnsemblMetazoa"/>
        </authorList>
    </citation>
    <scope>IDENTIFICATION</scope>
</reference>
<name>A0A1X7SK15_AMPQE</name>
<organism evidence="1">
    <name type="scientific">Amphimedon queenslandica</name>
    <name type="common">Sponge</name>
    <dbReference type="NCBI Taxonomy" id="400682"/>
    <lineage>
        <taxon>Eukaryota</taxon>
        <taxon>Metazoa</taxon>
        <taxon>Porifera</taxon>
        <taxon>Demospongiae</taxon>
        <taxon>Heteroscleromorpha</taxon>
        <taxon>Haplosclerida</taxon>
        <taxon>Niphatidae</taxon>
        <taxon>Amphimedon</taxon>
    </lineage>
</organism>
<dbReference type="AlphaFoldDB" id="A0A1X7SK15"/>
<dbReference type="EnsemblMetazoa" id="Aqu2.1.02458_001">
    <property type="protein sequence ID" value="Aqu2.1.02458_001"/>
    <property type="gene ID" value="Aqu2.1.02458"/>
</dbReference>
<dbReference type="InParanoid" id="A0A1X7SK15"/>
<accession>A0A1X7SK15</accession>
<sequence length="36" mass="4392">MDQCLRNQAREVEERVETKKHYKRESEQVANEVNMI</sequence>